<dbReference type="Pfam" id="PF13727">
    <property type="entry name" value="CoA_binding_3"/>
    <property type="match status" value="1"/>
</dbReference>
<evidence type="ECO:0000313" key="10">
    <source>
        <dbReference type="Proteomes" id="UP000095546"/>
    </source>
</evidence>
<keyword evidence="5 7" id="KW-1133">Transmembrane helix</keyword>
<protein>
    <submittedName>
        <fullName evidence="9">Putative colanic biosynthesis UDP-glucose lipid carrier transferase</fullName>
    </submittedName>
</protein>
<feature type="transmembrane region" description="Helical" evidence="7">
    <location>
        <begin position="120"/>
        <end position="139"/>
    </location>
</feature>
<dbReference type="AlphaFoldDB" id="A0A173XKS9"/>
<reference evidence="9 10" key="1">
    <citation type="submission" date="2015-09" db="EMBL/GenBank/DDBJ databases">
        <authorList>
            <consortium name="Pathogen Informatics"/>
        </authorList>
    </citation>
    <scope>NUCLEOTIDE SEQUENCE [LARGE SCALE GENOMIC DNA]</scope>
    <source>
        <strain evidence="9 10">2789STDY5608828</strain>
    </source>
</reference>
<dbReference type="eggNOG" id="COG2148">
    <property type="taxonomic scope" value="Bacteria"/>
</dbReference>
<organism evidence="9 10">
    <name type="scientific">Mitsuokella jalaludinii</name>
    <dbReference type="NCBI Taxonomy" id="187979"/>
    <lineage>
        <taxon>Bacteria</taxon>
        <taxon>Bacillati</taxon>
        <taxon>Bacillota</taxon>
        <taxon>Negativicutes</taxon>
        <taxon>Selenomonadales</taxon>
        <taxon>Selenomonadaceae</taxon>
        <taxon>Mitsuokella</taxon>
    </lineage>
</organism>
<dbReference type="Pfam" id="PF02397">
    <property type="entry name" value="Bac_transf"/>
    <property type="match status" value="1"/>
</dbReference>
<evidence type="ECO:0000256" key="3">
    <source>
        <dbReference type="ARBA" id="ARBA00022679"/>
    </source>
</evidence>
<dbReference type="PANTHER" id="PTHR30576">
    <property type="entry name" value="COLANIC BIOSYNTHESIS UDP-GLUCOSE LIPID CARRIER TRANSFERASE"/>
    <property type="match status" value="1"/>
</dbReference>
<evidence type="ECO:0000256" key="6">
    <source>
        <dbReference type="ARBA" id="ARBA00023136"/>
    </source>
</evidence>
<feature type="transmembrane region" description="Helical" evidence="7">
    <location>
        <begin position="64"/>
        <end position="83"/>
    </location>
</feature>
<feature type="transmembrane region" description="Helical" evidence="7">
    <location>
        <begin position="95"/>
        <end position="114"/>
    </location>
</feature>
<dbReference type="EMBL" id="CYYU01000002">
    <property type="protein sequence ID" value="CUN51235.1"/>
    <property type="molecule type" value="Genomic_DNA"/>
</dbReference>
<dbReference type="STRING" id="187979.ERS852385_00634"/>
<evidence type="ECO:0000256" key="5">
    <source>
        <dbReference type="ARBA" id="ARBA00022989"/>
    </source>
</evidence>
<dbReference type="InterPro" id="IPR017475">
    <property type="entry name" value="EPS_sugar_tfrase"/>
</dbReference>
<proteinExistence type="inferred from homology"/>
<evidence type="ECO:0000256" key="1">
    <source>
        <dbReference type="ARBA" id="ARBA00004141"/>
    </source>
</evidence>
<accession>A0A173XKS9</accession>
<keyword evidence="4 7" id="KW-0812">Transmembrane</keyword>
<dbReference type="InterPro" id="IPR017472">
    <property type="entry name" value="Undecaprenyl-P_galact_Ptfrase"/>
</dbReference>
<dbReference type="PANTHER" id="PTHR30576:SF10">
    <property type="entry name" value="SLL5057 PROTEIN"/>
    <property type="match status" value="1"/>
</dbReference>
<name>A0A173XKS9_9FIRM</name>
<dbReference type="NCBIfam" id="TIGR03022">
    <property type="entry name" value="WbaP_sugtrans"/>
    <property type="match status" value="1"/>
</dbReference>
<evidence type="ECO:0000256" key="2">
    <source>
        <dbReference type="ARBA" id="ARBA00006464"/>
    </source>
</evidence>
<evidence type="ECO:0000259" key="8">
    <source>
        <dbReference type="Pfam" id="PF02397"/>
    </source>
</evidence>
<dbReference type="GO" id="GO:0005886">
    <property type="term" value="C:plasma membrane"/>
    <property type="evidence" value="ECO:0007669"/>
    <property type="project" value="InterPro"/>
</dbReference>
<feature type="domain" description="Bacterial sugar transferase" evidence="8">
    <location>
        <begin position="285"/>
        <end position="477"/>
    </location>
</feature>
<dbReference type="GO" id="GO:0000271">
    <property type="term" value="P:polysaccharide biosynthetic process"/>
    <property type="evidence" value="ECO:0007669"/>
    <property type="project" value="InterPro"/>
</dbReference>
<evidence type="ECO:0000256" key="7">
    <source>
        <dbReference type="SAM" id="Phobius"/>
    </source>
</evidence>
<evidence type="ECO:0000313" key="9">
    <source>
        <dbReference type="EMBL" id="CUN51235.1"/>
    </source>
</evidence>
<dbReference type="OrthoDB" id="9808602at2"/>
<feature type="transmembrane region" description="Helical" evidence="7">
    <location>
        <begin position="287"/>
        <end position="311"/>
    </location>
</feature>
<gene>
    <name evidence="9" type="primary">wcaJ</name>
    <name evidence="9" type="ORF">ERS852385_00634</name>
</gene>
<comment type="similarity">
    <text evidence="2">Belongs to the bacterial sugar transferase family.</text>
</comment>
<dbReference type="NCBIfam" id="TIGR03025">
    <property type="entry name" value="EPS_sugtrans"/>
    <property type="match status" value="1"/>
</dbReference>
<keyword evidence="6 7" id="KW-0472">Membrane</keyword>
<sequence>MLEEEMKGTASMSLNKQNWRISLNQYVTPVVLLILDVLVCYGAVYLSVAIMEPILGKTLHVGRAWYTLLPCIYILYMVPSRLYRTRRIFRECAGRIFKASFYTIVTVIVLDYIVHSNHGMISRGFLMCYWALSYTMICLDRFIARIILRRIGIWQSTAIVIGAGKTAEKFVKAFSMNYNIVGFVEDDTTRPLLQKYPHLGNFDEAEQILREHPVQEVILATPGLSTKEQVKIFYRVQPFVRNVSVIPNIFGVPIGNVDIESSLDDKLLVLKTSNNLKSRGNQILKRVFNLIVGSAIAICILPVLAVIAIMIRLDSNGPAFYNAARIGKGGRTFKCYKFRSMYQNADRLLLDFLGKHPEAEQEWKEFQKLRGDDPRVTKVGKFIRKYSLDELPQIFNVIKGEMSLVGPRPYLPREKEKIGNFLPVICMTTPGITGLWQVSGRNDISFNGRLQLDSWYVRNWSLWQDIVLLFKTIGVVCGKKGAY</sequence>
<dbReference type="Gene3D" id="3.40.50.720">
    <property type="entry name" value="NAD(P)-binding Rossmann-like Domain"/>
    <property type="match status" value="1"/>
</dbReference>
<evidence type="ECO:0000256" key="4">
    <source>
        <dbReference type="ARBA" id="ARBA00022692"/>
    </source>
</evidence>
<comment type="subcellular location">
    <subcellularLocation>
        <location evidence="1">Membrane</location>
        <topology evidence="1">Multi-pass membrane protein</topology>
    </subcellularLocation>
</comment>
<keyword evidence="10" id="KW-1185">Reference proteome</keyword>
<dbReference type="InterPro" id="IPR003362">
    <property type="entry name" value="Bact_transf"/>
</dbReference>
<dbReference type="Proteomes" id="UP000095546">
    <property type="component" value="Unassembled WGS sequence"/>
</dbReference>
<feature type="transmembrane region" description="Helical" evidence="7">
    <location>
        <begin position="21"/>
        <end position="44"/>
    </location>
</feature>
<keyword evidence="3 9" id="KW-0808">Transferase</keyword>
<dbReference type="GO" id="GO:0016780">
    <property type="term" value="F:phosphotransferase activity, for other substituted phosphate groups"/>
    <property type="evidence" value="ECO:0007669"/>
    <property type="project" value="TreeGrafter"/>
</dbReference>